<dbReference type="VEuPathDB" id="FungiDB:EMCG_02511"/>
<name>A0A0G2J1E0_9EURO</name>
<organism evidence="3 4">
    <name type="scientific">[Emmonsia] crescens</name>
    <dbReference type="NCBI Taxonomy" id="73230"/>
    <lineage>
        <taxon>Eukaryota</taxon>
        <taxon>Fungi</taxon>
        <taxon>Dikarya</taxon>
        <taxon>Ascomycota</taxon>
        <taxon>Pezizomycotina</taxon>
        <taxon>Eurotiomycetes</taxon>
        <taxon>Eurotiomycetidae</taxon>
        <taxon>Onygenales</taxon>
        <taxon>Ajellomycetaceae</taxon>
        <taxon>Emergomyces</taxon>
    </lineage>
</organism>
<evidence type="ECO:0000256" key="1">
    <source>
        <dbReference type="SAM" id="Phobius"/>
    </source>
</evidence>
<keyword evidence="1" id="KW-0472">Membrane</keyword>
<proteinExistence type="predicted"/>
<dbReference type="PANTHER" id="PTHR12277:SF81">
    <property type="entry name" value="PROTEIN ABHD13"/>
    <property type="match status" value="1"/>
</dbReference>
<evidence type="ECO:0000259" key="2">
    <source>
        <dbReference type="Pfam" id="PF12697"/>
    </source>
</evidence>
<dbReference type="PANTHER" id="PTHR12277">
    <property type="entry name" value="ALPHA/BETA HYDROLASE DOMAIN-CONTAINING PROTEIN"/>
    <property type="match status" value="1"/>
</dbReference>
<comment type="caution">
    <text evidence="3">The sequence shown here is derived from an EMBL/GenBank/DDBJ whole genome shotgun (WGS) entry which is preliminary data.</text>
</comment>
<dbReference type="Proteomes" id="UP000034164">
    <property type="component" value="Unassembled WGS sequence"/>
</dbReference>
<dbReference type="InterPro" id="IPR000073">
    <property type="entry name" value="AB_hydrolase_1"/>
</dbReference>
<feature type="domain" description="AB hydrolase-1" evidence="2">
    <location>
        <begin position="128"/>
        <end position="294"/>
    </location>
</feature>
<dbReference type="OrthoDB" id="446723at2759"/>
<dbReference type="EMBL" id="LCZI01000999">
    <property type="protein sequence ID" value="KKZ63134.1"/>
    <property type="molecule type" value="Genomic_DNA"/>
</dbReference>
<evidence type="ECO:0000313" key="3">
    <source>
        <dbReference type="EMBL" id="KKZ63134.1"/>
    </source>
</evidence>
<feature type="transmembrane region" description="Helical" evidence="1">
    <location>
        <begin position="12"/>
        <end position="33"/>
    </location>
</feature>
<dbReference type="AlphaFoldDB" id="A0A0G2J1E0"/>
<dbReference type="Pfam" id="PF12697">
    <property type="entry name" value="Abhydrolase_6"/>
    <property type="match status" value="1"/>
</dbReference>
<dbReference type="Gene3D" id="3.40.50.1820">
    <property type="entry name" value="alpha/beta hydrolase"/>
    <property type="match status" value="1"/>
</dbReference>
<reference evidence="4" key="1">
    <citation type="journal article" date="2015" name="PLoS Genet.">
        <title>The dynamic genome and transcriptome of the human fungal pathogen Blastomyces and close relative Emmonsia.</title>
        <authorList>
            <person name="Munoz J.F."/>
            <person name="Gauthier G.M."/>
            <person name="Desjardins C.A."/>
            <person name="Gallo J.E."/>
            <person name="Holder J."/>
            <person name="Sullivan T.D."/>
            <person name="Marty A.J."/>
            <person name="Carmen J.C."/>
            <person name="Chen Z."/>
            <person name="Ding L."/>
            <person name="Gujja S."/>
            <person name="Magrini V."/>
            <person name="Misas E."/>
            <person name="Mitreva M."/>
            <person name="Priest M."/>
            <person name="Saif S."/>
            <person name="Whiston E.A."/>
            <person name="Young S."/>
            <person name="Zeng Q."/>
            <person name="Goldman W.E."/>
            <person name="Mardis E.R."/>
            <person name="Taylor J.W."/>
            <person name="McEwen J.G."/>
            <person name="Clay O.K."/>
            <person name="Klein B.S."/>
            <person name="Cuomo C.A."/>
        </authorList>
    </citation>
    <scope>NUCLEOTIDE SEQUENCE [LARGE SCALE GENOMIC DNA]</scope>
    <source>
        <strain evidence="4">UAMH 3008</strain>
    </source>
</reference>
<sequence>MALAPIFKKAYWLLAFLGLIYVFGVFSLTYPSVQRAVLYANKLNPSYYQDVNDAEYFGFLKSQVQPFNLRTPDNETLYAWHIIPPHLCKENEAALLANSASGPAEDITKTIAFELLAGNPNARVVINLHGNAAHLASGYRPQIYRSFLAASSSDHPVHVIAFDYRGFGISTGSPTEDGLITDALTVINYLTSPPLSIHPSRIVVAGQSLGTAVAAGVAERYTFGDPSSVPDPLAGVIVFAPFSNVRTVIDSYSPGGIFPPMLSALMAYPKLQNYVLSHLVDTWESASRFARLTGVNPQPSDADSAHANQEFDLTVVHAVNDFEIPWRNGQILYEAAIGGPHAHVLGNYVQEYVSDDEVVQVKVWEKEINTKSAEKRVKRVRWERVRYGGHNEVAATTAATVSIMRIFDK</sequence>
<keyword evidence="1" id="KW-1133">Transmembrane helix</keyword>
<dbReference type="SUPFAM" id="SSF53474">
    <property type="entry name" value="alpha/beta-Hydrolases"/>
    <property type="match status" value="1"/>
</dbReference>
<gene>
    <name evidence="3" type="ORF">EMCG_02511</name>
</gene>
<protein>
    <recommendedName>
        <fullName evidence="2">AB hydrolase-1 domain-containing protein</fullName>
    </recommendedName>
</protein>
<evidence type="ECO:0000313" key="4">
    <source>
        <dbReference type="Proteomes" id="UP000034164"/>
    </source>
</evidence>
<accession>A0A0G2J1E0</accession>
<keyword evidence="1" id="KW-0812">Transmembrane</keyword>
<dbReference type="InterPro" id="IPR029058">
    <property type="entry name" value="AB_hydrolase_fold"/>
</dbReference>